<organism evidence="2 3">
    <name type="scientific">Salinarimonas ramus</name>
    <dbReference type="NCBI Taxonomy" id="690164"/>
    <lineage>
        <taxon>Bacteria</taxon>
        <taxon>Pseudomonadati</taxon>
        <taxon>Pseudomonadota</taxon>
        <taxon>Alphaproteobacteria</taxon>
        <taxon>Hyphomicrobiales</taxon>
        <taxon>Salinarimonadaceae</taxon>
        <taxon>Salinarimonas</taxon>
    </lineage>
</organism>
<dbReference type="Proteomes" id="UP000600449">
    <property type="component" value="Unassembled WGS sequence"/>
</dbReference>
<evidence type="ECO:0000313" key="3">
    <source>
        <dbReference type="Proteomes" id="UP000600449"/>
    </source>
</evidence>
<reference evidence="2 3" key="1">
    <citation type="journal article" date="2014" name="Int. J. Syst. Evol. Microbiol.">
        <title>Complete genome sequence of Corynebacterium casei LMG S-19264T (=DSM 44701T), isolated from a smear-ripened cheese.</title>
        <authorList>
            <consortium name="US DOE Joint Genome Institute (JGI-PGF)"/>
            <person name="Walter F."/>
            <person name="Albersmeier A."/>
            <person name="Kalinowski J."/>
            <person name="Ruckert C."/>
        </authorList>
    </citation>
    <scope>NUCLEOTIDE SEQUENCE [LARGE SCALE GENOMIC DNA]</scope>
    <source>
        <strain evidence="2 3">CGMCC 1.9161</strain>
    </source>
</reference>
<feature type="region of interest" description="Disordered" evidence="1">
    <location>
        <begin position="17"/>
        <end position="53"/>
    </location>
</feature>
<protein>
    <submittedName>
        <fullName evidence="2">Uncharacterized protein</fullName>
    </submittedName>
</protein>
<dbReference type="EMBL" id="BMMF01000004">
    <property type="protein sequence ID" value="GGK31053.1"/>
    <property type="molecule type" value="Genomic_DNA"/>
</dbReference>
<keyword evidence="3" id="KW-1185">Reference proteome</keyword>
<evidence type="ECO:0000313" key="2">
    <source>
        <dbReference type="EMBL" id="GGK31053.1"/>
    </source>
</evidence>
<proteinExistence type="predicted"/>
<name>A0A917Q6L7_9HYPH</name>
<accession>A0A917Q6L7</accession>
<sequence>MPASLLDVLAEITAPGPAALPAPERIGGPSAKHQPSTPEPMASAFPHRGPSAEEVEARIARAAADAATQARAEAEARHAEALEWMRAEAVSAHERALAEARAAWVAEEGERLAELIREGLAAIEERACEAAARALAPLVDALARDKALTDLAESVATLMRAEPALVLRARGPADLGAALMARLGDAAAAIRFTPDDSPDLVVEGEDVVIETRLTDWTRRVAAEAA</sequence>
<dbReference type="AlphaFoldDB" id="A0A917Q6L7"/>
<dbReference type="RefSeq" id="WP_188911659.1">
    <property type="nucleotide sequence ID" value="NZ_BMMF01000004.1"/>
</dbReference>
<evidence type="ECO:0000256" key="1">
    <source>
        <dbReference type="SAM" id="MobiDB-lite"/>
    </source>
</evidence>
<comment type="caution">
    <text evidence="2">The sequence shown here is derived from an EMBL/GenBank/DDBJ whole genome shotgun (WGS) entry which is preliminary data.</text>
</comment>
<gene>
    <name evidence="2" type="ORF">GCM10011322_17060</name>
</gene>